<dbReference type="EMBL" id="SJSM01000028">
    <property type="protein sequence ID" value="TCC86310.1"/>
    <property type="molecule type" value="Genomic_DNA"/>
</dbReference>
<evidence type="ECO:0000313" key="4">
    <source>
        <dbReference type="Proteomes" id="UP000291117"/>
    </source>
</evidence>
<evidence type="ECO:0000313" key="3">
    <source>
        <dbReference type="EMBL" id="TCC86310.1"/>
    </source>
</evidence>
<accession>A0A4R0MID9</accession>
<comment type="caution">
    <text evidence="3">The sequence shown here is derived from an EMBL/GenBank/DDBJ whole genome shotgun (WGS) entry which is preliminary data.</text>
</comment>
<dbReference type="OrthoDB" id="624512at2"/>
<dbReference type="GO" id="GO:0030198">
    <property type="term" value="P:extracellular matrix organization"/>
    <property type="evidence" value="ECO:0007669"/>
    <property type="project" value="TreeGrafter"/>
</dbReference>
<evidence type="ECO:0000259" key="2">
    <source>
        <dbReference type="PROSITE" id="PS50213"/>
    </source>
</evidence>
<keyword evidence="4" id="KW-1185">Reference proteome</keyword>
<dbReference type="AlphaFoldDB" id="A0A4R0MID9"/>
<feature type="chain" id="PRO_5021011051" description="FAS1 domain-containing protein" evidence="1">
    <location>
        <begin position="21"/>
        <end position="444"/>
    </location>
</feature>
<dbReference type="InterPro" id="IPR036378">
    <property type="entry name" value="FAS1_dom_sf"/>
</dbReference>
<protein>
    <recommendedName>
        <fullName evidence="2">FAS1 domain-containing protein</fullName>
    </recommendedName>
</protein>
<dbReference type="PROSITE" id="PS50213">
    <property type="entry name" value="FAS1"/>
    <property type="match status" value="1"/>
</dbReference>
<dbReference type="InterPro" id="IPR050904">
    <property type="entry name" value="Adhesion/Biosynth-related"/>
</dbReference>
<reference evidence="3 4" key="1">
    <citation type="submission" date="2019-02" db="EMBL/GenBank/DDBJ databases">
        <title>Pedobacter sp. RP-3-8 sp. nov., isolated from Arctic soil.</title>
        <authorList>
            <person name="Dahal R.H."/>
        </authorList>
    </citation>
    <scope>NUCLEOTIDE SEQUENCE [LARGE SCALE GENOMIC DNA]</scope>
    <source>
        <strain evidence="3 4">RP-3-8</strain>
    </source>
</reference>
<keyword evidence="1" id="KW-0732">Signal</keyword>
<gene>
    <name evidence="3" type="ORF">EZ444_24300</name>
</gene>
<sequence length="444" mass="49720">MMNMRNLRSVVLWSSLFLLAACTKSEFLPDPEGIQITFQPEATQTVEELLAESPAKLYYSAWQRSNIKNILQEKGPKLVYTVFAPNDAAMQAAGLTASAITQMPLPELDSLMMFYTTIGPVTQSELKQRNDNFVVKTLLQRPGLYLPYYENTGTGLNQYDLYYYRNYVGVKGESLLINGKNSGKLNYLPATNGGVYILENTVEKPRKTILEALTDDGRFTIFLESQRLADEYYIEAMINDMEPLFGYRPSPEEVLPYISSRKLYQVGWGINAPIYDGYVGPNITISTLFAPTDEAFHKAGFQTLADVMKFNERSASTIRFDENLFTGVGGFPMDTVYNFHRDWGRMFQPVTSGGDKAYANTTIFYGNVLNAGLNDYMVNLGGNPPAEFAYKMPIEFSSVNNSIQMKAKGSAYPAATVTETDINTLNGPVHVVDRLIFPKGFKLN</sequence>
<feature type="domain" description="FAS1" evidence="2">
    <location>
        <begin position="206"/>
        <end position="436"/>
    </location>
</feature>
<dbReference type="Gene3D" id="2.30.180.10">
    <property type="entry name" value="FAS1 domain"/>
    <property type="match status" value="2"/>
</dbReference>
<proteinExistence type="predicted"/>
<dbReference type="InterPro" id="IPR000782">
    <property type="entry name" value="FAS1_domain"/>
</dbReference>
<dbReference type="GO" id="GO:0050839">
    <property type="term" value="F:cell adhesion molecule binding"/>
    <property type="evidence" value="ECO:0007669"/>
    <property type="project" value="TreeGrafter"/>
</dbReference>
<dbReference type="SUPFAM" id="SSF82153">
    <property type="entry name" value="FAS1 domain"/>
    <property type="match status" value="2"/>
</dbReference>
<evidence type="ECO:0000256" key="1">
    <source>
        <dbReference type="SAM" id="SignalP"/>
    </source>
</evidence>
<organism evidence="3 4">
    <name type="scientific">Pedobacter hiemivivus</name>
    <dbReference type="NCBI Taxonomy" id="2530454"/>
    <lineage>
        <taxon>Bacteria</taxon>
        <taxon>Pseudomonadati</taxon>
        <taxon>Bacteroidota</taxon>
        <taxon>Sphingobacteriia</taxon>
        <taxon>Sphingobacteriales</taxon>
        <taxon>Sphingobacteriaceae</taxon>
        <taxon>Pedobacter</taxon>
    </lineage>
</organism>
<dbReference type="PANTHER" id="PTHR10900:SF124">
    <property type="entry name" value="FI05614P"/>
    <property type="match status" value="1"/>
</dbReference>
<feature type="signal peptide" evidence="1">
    <location>
        <begin position="1"/>
        <end position="20"/>
    </location>
</feature>
<dbReference type="PANTHER" id="PTHR10900">
    <property type="entry name" value="PERIOSTIN-RELATED"/>
    <property type="match status" value="1"/>
</dbReference>
<dbReference type="GO" id="GO:0031012">
    <property type="term" value="C:extracellular matrix"/>
    <property type="evidence" value="ECO:0007669"/>
    <property type="project" value="TreeGrafter"/>
</dbReference>
<dbReference type="GO" id="GO:0005615">
    <property type="term" value="C:extracellular space"/>
    <property type="evidence" value="ECO:0007669"/>
    <property type="project" value="TreeGrafter"/>
</dbReference>
<dbReference type="PROSITE" id="PS51257">
    <property type="entry name" value="PROKAR_LIPOPROTEIN"/>
    <property type="match status" value="1"/>
</dbReference>
<dbReference type="RefSeq" id="WP_131612252.1">
    <property type="nucleotide sequence ID" value="NZ_SJSM01000028.1"/>
</dbReference>
<dbReference type="GO" id="GO:0007155">
    <property type="term" value="P:cell adhesion"/>
    <property type="evidence" value="ECO:0007669"/>
    <property type="project" value="TreeGrafter"/>
</dbReference>
<name>A0A4R0MID9_9SPHI</name>
<dbReference type="Proteomes" id="UP000291117">
    <property type="component" value="Unassembled WGS sequence"/>
</dbReference>